<dbReference type="EMBL" id="CP146069">
    <property type="protein sequence ID" value="WWR48165.1"/>
    <property type="molecule type" value="Genomic_DNA"/>
</dbReference>
<sequence length="175" mass="19374">MKRLLYLPVLLAISCLLAALYGAVHNQLSYTVAPGYFHEFKFLQFQFPAEAWTRAGASWIGVLASWWIGLILGLPIYIAALFIKDDRAFVRAFLTAAVIVVCVTLLIGLGALAVAYATFTPDNLPWFMEGWDVSNPVAFARAGQMHNFSYLGGLIGTVVGLFWVIRTAWRSRRAA</sequence>
<dbReference type="RefSeq" id="WP_338550986.1">
    <property type="nucleotide sequence ID" value="NZ_CP146069.1"/>
</dbReference>
<protein>
    <submittedName>
        <fullName evidence="2">Uncharacterized protein</fullName>
    </submittedName>
</protein>
<dbReference type="PROSITE" id="PS51257">
    <property type="entry name" value="PROKAR_LIPOPROTEIN"/>
    <property type="match status" value="1"/>
</dbReference>
<dbReference type="Proteomes" id="UP001364156">
    <property type="component" value="Chromosome"/>
</dbReference>
<feature type="transmembrane region" description="Helical" evidence="1">
    <location>
        <begin position="57"/>
        <end position="80"/>
    </location>
</feature>
<evidence type="ECO:0000313" key="2">
    <source>
        <dbReference type="EMBL" id="WWR48165.1"/>
    </source>
</evidence>
<keyword evidence="1" id="KW-1133">Transmembrane helix</keyword>
<proteinExistence type="predicted"/>
<name>A0ABZ2HSC5_9RHOB</name>
<keyword evidence="3" id="KW-1185">Reference proteome</keyword>
<evidence type="ECO:0000256" key="1">
    <source>
        <dbReference type="SAM" id="Phobius"/>
    </source>
</evidence>
<organism evidence="2 3">
    <name type="scientific">Roseovarius phycicola</name>
    <dbReference type="NCBI Taxonomy" id="3080976"/>
    <lineage>
        <taxon>Bacteria</taxon>
        <taxon>Pseudomonadati</taxon>
        <taxon>Pseudomonadota</taxon>
        <taxon>Alphaproteobacteria</taxon>
        <taxon>Rhodobacterales</taxon>
        <taxon>Roseobacteraceae</taxon>
        <taxon>Roseovarius</taxon>
    </lineage>
</organism>
<feature type="transmembrane region" description="Helical" evidence="1">
    <location>
        <begin position="92"/>
        <end position="119"/>
    </location>
</feature>
<accession>A0ABZ2HSC5</accession>
<gene>
    <name evidence="2" type="ORF">RZ517_08345</name>
</gene>
<feature type="transmembrane region" description="Helical" evidence="1">
    <location>
        <begin position="148"/>
        <end position="169"/>
    </location>
</feature>
<keyword evidence="1" id="KW-0812">Transmembrane</keyword>
<evidence type="ECO:0000313" key="3">
    <source>
        <dbReference type="Proteomes" id="UP001364156"/>
    </source>
</evidence>
<reference evidence="2 3" key="1">
    <citation type="submission" date="2023-10" db="EMBL/GenBank/DDBJ databases">
        <title>Roseovarius strain S88 nov., isolated from a marine algae.</title>
        <authorList>
            <person name="Lee M.W."/>
            <person name="Lee J.K."/>
            <person name="Kim J.M."/>
            <person name="Choi D.G."/>
            <person name="Baek J.H."/>
            <person name="Bayburt H."/>
            <person name="Jung J.J."/>
            <person name="Han D.M."/>
            <person name="Jeon C.O."/>
        </authorList>
    </citation>
    <scope>NUCLEOTIDE SEQUENCE [LARGE SCALE GENOMIC DNA]</scope>
    <source>
        <strain evidence="2 3">S88</strain>
    </source>
</reference>
<keyword evidence="1" id="KW-0472">Membrane</keyword>